<organism evidence="1 2">
    <name type="scientific">Nonomuraea marmarensis</name>
    <dbReference type="NCBI Taxonomy" id="3351344"/>
    <lineage>
        <taxon>Bacteria</taxon>
        <taxon>Bacillati</taxon>
        <taxon>Actinomycetota</taxon>
        <taxon>Actinomycetes</taxon>
        <taxon>Streptosporangiales</taxon>
        <taxon>Streptosporangiaceae</taxon>
        <taxon>Nonomuraea</taxon>
    </lineage>
</organism>
<keyword evidence="2" id="KW-1185">Reference proteome</keyword>
<accession>A0ABW7ASA4</accession>
<proteinExistence type="predicted"/>
<sequence>MKMKHNAATTIRVSVKTRDRLAEIARKEGRAMTEVLNDAIADYEHKQFWQTLNDQIEETQREDPESWADYLAERELVLGRRPRSRRVAPEWEGLITFPEEKDEANTR</sequence>
<comment type="caution">
    <text evidence="1">The sequence shown here is derived from an EMBL/GenBank/DDBJ whole genome shotgun (WGS) entry which is preliminary data.</text>
</comment>
<gene>
    <name evidence="1" type="ORF">ACFLIM_42815</name>
</gene>
<reference evidence="1 2" key="1">
    <citation type="submission" date="2024-10" db="EMBL/GenBank/DDBJ databases">
        <authorList>
            <person name="Topkara A.R."/>
            <person name="Saygin H."/>
        </authorList>
    </citation>
    <scope>NUCLEOTIDE SEQUENCE [LARGE SCALE GENOMIC DNA]</scope>
    <source>
        <strain evidence="1 2">M3C6</strain>
    </source>
</reference>
<protein>
    <recommendedName>
        <fullName evidence="3">Ribbon-helix-helix protein, copG family</fullName>
    </recommendedName>
</protein>
<evidence type="ECO:0000313" key="1">
    <source>
        <dbReference type="EMBL" id="MFG1709918.1"/>
    </source>
</evidence>
<name>A0ABW7ASA4_9ACTN</name>
<dbReference type="EMBL" id="JBICRM010000041">
    <property type="protein sequence ID" value="MFG1709918.1"/>
    <property type="molecule type" value="Genomic_DNA"/>
</dbReference>
<dbReference type="RefSeq" id="WP_393175190.1">
    <property type="nucleotide sequence ID" value="NZ_JBICRM010000041.1"/>
</dbReference>
<evidence type="ECO:0000313" key="2">
    <source>
        <dbReference type="Proteomes" id="UP001603978"/>
    </source>
</evidence>
<dbReference type="Proteomes" id="UP001603978">
    <property type="component" value="Unassembled WGS sequence"/>
</dbReference>
<evidence type="ECO:0008006" key="3">
    <source>
        <dbReference type="Google" id="ProtNLM"/>
    </source>
</evidence>